<evidence type="ECO:0000313" key="3">
    <source>
        <dbReference type="Proteomes" id="UP001224359"/>
    </source>
</evidence>
<accession>A0ABT9VIT5</accession>
<gene>
    <name evidence="2" type="ORF">J2S77_002881</name>
</gene>
<comment type="caution">
    <text evidence="2">The sequence shown here is derived from an EMBL/GenBank/DDBJ whole genome shotgun (WGS) entry which is preliminary data.</text>
</comment>
<evidence type="ECO:0000256" key="1">
    <source>
        <dbReference type="SAM" id="MobiDB-lite"/>
    </source>
</evidence>
<sequence>MSKADEIKNKLSNQKTNAAKKYMEQWSENKNNSTKSTDSTEESKNKLSRFQDKQSIEDTHTRQTFLIQNDLAEELNDLSQKNKKGFKTAFINQAIESALNDYKK</sequence>
<name>A0ABT9VIT5_9BACI</name>
<dbReference type="RefSeq" id="WP_306978426.1">
    <property type="nucleotide sequence ID" value="NZ_JAUSTQ010000021.1"/>
</dbReference>
<proteinExistence type="predicted"/>
<protein>
    <recommendedName>
        <fullName evidence="4">Ribbon-helix-helix protein CopG domain-containing protein</fullName>
    </recommendedName>
</protein>
<reference evidence="2 3" key="1">
    <citation type="submission" date="2023-07" db="EMBL/GenBank/DDBJ databases">
        <title>Genomic Encyclopedia of Type Strains, Phase IV (KMG-IV): sequencing the most valuable type-strain genomes for metagenomic binning, comparative biology and taxonomic classification.</title>
        <authorList>
            <person name="Goeker M."/>
        </authorList>
    </citation>
    <scope>NUCLEOTIDE SEQUENCE [LARGE SCALE GENOMIC DNA]</scope>
    <source>
        <strain evidence="2 3">DSM 16460</strain>
    </source>
</reference>
<feature type="compositionally biased region" description="Basic and acidic residues" evidence="1">
    <location>
        <begin position="41"/>
        <end position="61"/>
    </location>
</feature>
<evidence type="ECO:0008006" key="4">
    <source>
        <dbReference type="Google" id="ProtNLM"/>
    </source>
</evidence>
<feature type="region of interest" description="Disordered" evidence="1">
    <location>
        <begin position="1"/>
        <end position="61"/>
    </location>
</feature>
<feature type="compositionally biased region" description="Low complexity" evidence="1">
    <location>
        <begin position="28"/>
        <end position="37"/>
    </location>
</feature>
<organism evidence="2 3">
    <name type="scientific">Alkalibacillus salilacus</name>
    <dbReference type="NCBI Taxonomy" id="284582"/>
    <lineage>
        <taxon>Bacteria</taxon>
        <taxon>Bacillati</taxon>
        <taxon>Bacillota</taxon>
        <taxon>Bacilli</taxon>
        <taxon>Bacillales</taxon>
        <taxon>Bacillaceae</taxon>
        <taxon>Alkalibacillus</taxon>
    </lineage>
</organism>
<dbReference type="Proteomes" id="UP001224359">
    <property type="component" value="Unassembled WGS sequence"/>
</dbReference>
<keyword evidence="3" id="KW-1185">Reference proteome</keyword>
<evidence type="ECO:0000313" key="2">
    <source>
        <dbReference type="EMBL" id="MDQ0160874.1"/>
    </source>
</evidence>
<dbReference type="EMBL" id="JAUSTQ010000021">
    <property type="protein sequence ID" value="MDQ0160874.1"/>
    <property type="molecule type" value="Genomic_DNA"/>
</dbReference>